<dbReference type="AlphaFoldDB" id="A0AAD2FHA3"/>
<feature type="region of interest" description="Disordered" evidence="1">
    <location>
        <begin position="86"/>
        <end position="109"/>
    </location>
</feature>
<evidence type="ECO:0000313" key="2">
    <source>
        <dbReference type="EMBL" id="CAJ1939007.1"/>
    </source>
</evidence>
<evidence type="ECO:0000256" key="1">
    <source>
        <dbReference type="SAM" id="MobiDB-lite"/>
    </source>
</evidence>
<accession>A0AAD2FHA3</accession>
<reference evidence="2" key="1">
    <citation type="submission" date="2023-08" db="EMBL/GenBank/DDBJ databases">
        <authorList>
            <person name="Audoor S."/>
            <person name="Bilcke G."/>
        </authorList>
    </citation>
    <scope>NUCLEOTIDE SEQUENCE</scope>
</reference>
<sequence length="270" mass="31266">MSEPRKLDSKPRDLSSQEKCKEWARIEPALIRLWGIGAIGPNTKFSDVMRAPGVVLGKLAQQTFQFFWNKLRTHLIDKQEQKRRVSSSGFLPSTRASKRSKSIRHGEKNGDHNMFHPVTNFVPYIDTNGDKMLAVVILLPSGVCEDDKSPFPFKAGYRLELDHDVLRLTVKMPELFEDFENLFYAVIEKDECTRWAIRDAHRRSMMKYRKDWNGSIALTAEIHLPSKPVRNTFRCSQVKQKATSANFLVFYFTMEQFDDGTCKFDKPHEC</sequence>
<keyword evidence="3" id="KW-1185">Reference proteome</keyword>
<name>A0AAD2FHA3_9STRA</name>
<dbReference type="Proteomes" id="UP001295423">
    <property type="component" value="Unassembled WGS sequence"/>
</dbReference>
<feature type="compositionally biased region" description="Polar residues" evidence="1">
    <location>
        <begin position="86"/>
        <end position="95"/>
    </location>
</feature>
<organism evidence="2 3">
    <name type="scientific">Cylindrotheca closterium</name>
    <dbReference type="NCBI Taxonomy" id="2856"/>
    <lineage>
        <taxon>Eukaryota</taxon>
        <taxon>Sar</taxon>
        <taxon>Stramenopiles</taxon>
        <taxon>Ochrophyta</taxon>
        <taxon>Bacillariophyta</taxon>
        <taxon>Bacillariophyceae</taxon>
        <taxon>Bacillariophycidae</taxon>
        <taxon>Bacillariales</taxon>
        <taxon>Bacillariaceae</taxon>
        <taxon>Cylindrotheca</taxon>
    </lineage>
</organism>
<dbReference type="EMBL" id="CAKOGP040000779">
    <property type="protein sequence ID" value="CAJ1939007.1"/>
    <property type="molecule type" value="Genomic_DNA"/>
</dbReference>
<gene>
    <name evidence="2" type="ORF">CYCCA115_LOCUS6378</name>
</gene>
<proteinExistence type="predicted"/>
<protein>
    <submittedName>
        <fullName evidence="2">Uncharacterized protein</fullName>
    </submittedName>
</protein>
<comment type="caution">
    <text evidence="2">The sequence shown here is derived from an EMBL/GenBank/DDBJ whole genome shotgun (WGS) entry which is preliminary data.</text>
</comment>
<evidence type="ECO:0000313" key="3">
    <source>
        <dbReference type="Proteomes" id="UP001295423"/>
    </source>
</evidence>